<dbReference type="RefSeq" id="WP_129875114.1">
    <property type="nucleotide sequence ID" value="NZ_SEWG01000001.1"/>
</dbReference>
<keyword evidence="2" id="KW-1185">Reference proteome</keyword>
<dbReference type="PIRSF" id="PIRSF010372">
    <property type="entry name" value="PaiB"/>
    <property type="match status" value="1"/>
</dbReference>
<organism evidence="1 2">
    <name type="scientific">Mucilaginibacter terrigena</name>
    <dbReference type="NCBI Taxonomy" id="2492395"/>
    <lineage>
        <taxon>Bacteria</taxon>
        <taxon>Pseudomonadati</taxon>
        <taxon>Bacteroidota</taxon>
        <taxon>Sphingobacteriia</taxon>
        <taxon>Sphingobacteriales</taxon>
        <taxon>Sphingobacteriaceae</taxon>
        <taxon>Mucilaginibacter</taxon>
    </lineage>
</organism>
<dbReference type="PANTHER" id="PTHR35802">
    <property type="entry name" value="PROTEASE SYNTHASE AND SPORULATION PROTEIN PAI 2"/>
    <property type="match status" value="1"/>
</dbReference>
<dbReference type="InterPro" id="IPR012349">
    <property type="entry name" value="Split_barrel_FMN-bd"/>
</dbReference>
<dbReference type="OrthoDB" id="9794948at2"/>
<evidence type="ECO:0000313" key="1">
    <source>
        <dbReference type="EMBL" id="RYU92387.1"/>
    </source>
</evidence>
<dbReference type="Pfam" id="PF04299">
    <property type="entry name" value="FMN_bind_2"/>
    <property type="match status" value="1"/>
</dbReference>
<dbReference type="PANTHER" id="PTHR35802:SF1">
    <property type="entry name" value="PROTEASE SYNTHASE AND SPORULATION PROTEIN PAI 2"/>
    <property type="match status" value="1"/>
</dbReference>
<dbReference type="Proteomes" id="UP000293331">
    <property type="component" value="Unassembled WGS sequence"/>
</dbReference>
<comment type="caution">
    <text evidence="1">The sequence shown here is derived from an EMBL/GenBank/DDBJ whole genome shotgun (WGS) entry which is preliminary data.</text>
</comment>
<name>A0A4Q5LSD5_9SPHI</name>
<dbReference type="InterPro" id="IPR007396">
    <property type="entry name" value="TR_PAI2-type"/>
</dbReference>
<protein>
    <submittedName>
        <fullName evidence="1">FMN-binding negative transcriptional regulator</fullName>
    </submittedName>
</protein>
<sequence length="205" mass="23378">MYTPKHFQITDHQEAISFMQRYSFATIVTMMNGVPEATHLPFLVEQRGGQLVLISHFARANPQAGAVFNETSLVIFTEPHAYISPTNYEKEQSVPTWNYLSVHAYGKATLIEGKAQVAQLLEKMIGFYEAAYRKQWDNLPADYKFKMMNGITAFEIVVTDLQAKKKLSQNRTEVERENIIALFSKSTDQNELEIAAYMATPKKDN</sequence>
<proteinExistence type="predicted"/>
<dbReference type="AlphaFoldDB" id="A0A4Q5LSD5"/>
<dbReference type="EMBL" id="SEWG01000001">
    <property type="protein sequence ID" value="RYU92387.1"/>
    <property type="molecule type" value="Genomic_DNA"/>
</dbReference>
<reference evidence="1 2" key="1">
    <citation type="submission" date="2019-02" db="EMBL/GenBank/DDBJ databases">
        <title>Bacterial novel species Mucilaginibacter sp. 17JY9-4 isolated from soil.</title>
        <authorList>
            <person name="Jung H.-Y."/>
        </authorList>
    </citation>
    <scope>NUCLEOTIDE SEQUENCE [LARGE SCALE GENOMIC DNA]</scope>
    <source>
        <strain evidence="1 2">17JY9-4</strain>
    </source>
</reference>
<dbReference type="Gene3D" id="2.30.110.10">
    <property type="entry name" value="Electron Transport, Fmn-binding Protein, Chain A"/>
    <property type="match status" value="1"/>
</dbReference>
<accession>A0A4Q5LSD5</accession>
<gene>
    <name evidence="1" type="ORF">EWM62_02820</name>
</gene>
<dbReference type="SUPFAM" id="SSF50475">
    <property type="entry name" value="FMN-binding split barrel"/>
    <property type="match status" value="1"/>
</dbReference>
<evidence type="ECO:0000313" key="2">
    <source>
        <dbReference type="Proteomes" id="UP000293331"/>
    </source>
</evidence>